<gene>
    <name evidence="2" type="ORF">Tsubulata_017446</name>
</gene>
<feature type="transmembrane region" description="Helical" evidence="1">
    <location>
        <begin position="77"/>
        <end position="97"/>
    </location>
</feature>
<accession>A0A9Q0G6X7</accession>
<feature type="transmembrane region" description="Helical" evidence="1">
    <location>
        <begin position="109"/>
        <end position="131"/>
    </location>
</feature>
<keyword evidence="3" id="KW-1185">Reference proteome</keyword>
<organism evidence="2 3">
    <name type="scientific">Turnera subulata</name>
    <dbReference type="NCBI Taxonomy" id="218843"/>
    <lineage>
        <taxon>Eukaryota</taxon>
        <taxon>Viridiplantae</taxon>
        <taxon>Streptophyta</taxon>
        <taxon>Embryophyta</taxon>
        <taxon>Tracheophyta</taxon>
        <taxon>Spermatophyta</taxon>
        <taxon>Magnoliopsida</taxon>
        <taxon>eudicotyledons</taxon>
        <taxon>Gunneridae</taxon>
        <taxon>Pentapetalae</taxon>
        <taxon>rosids</taxon>
        <taxon>fabids</taxon>
        <taxon>Malpighiales</taxon>
        <taxon>Passifloraceae</taxon>
        <taxon>Turnera</taxon>
    </lineage>
</organism>
<keyword evidence="1" id="KW-0472">Membrane</keyword>
<comment type="caution">
    <text evidence="2">The sequence shown here is derived from an EMBL/GenBank/DDBJ whole genome shotgun (WGS) entry which is preliminary data.</text>
</comment>
<keyword evidence="1" id="KW-0812">Transmembrane</keyword>
<evidence type="ECO:0000256" key="1">
    <source>
        <dbReference type="SAM" id="Phobius"/>
    </source>
</evidence>
<dbReference type="Proteomes" id="UP001141552">
    <property type="component" value="Unassembled WGS sequence"/>
</dbReference>
<evidence type="ECO:0000313" key="2">
    <source>
        <dbReference type="EMBL" id="KAJ4842976.1"/>
    </source>
</evidence>
<sequence length="234" mass="25798">METNNLGSDSSSSAPVLDDGAAVMTRCSRCCLQNSMRILNMILFLFGAGTIVYSLWLQKKWNEGVGELSSSSSLPRPGFILTCVGVGITVCLSTLCGHMLAKCITSSVLLVYIIIMICLLSLEFAVIVAVFFKMDWQAKFTAIIGEGNTEFMRFVMFNVLVCRTVTLIIWAAQMNAAFLGAVLWVVGVEPRTHCKISDVLEIRQSFLVPDSLQCSRETCTVYSRYHHLLPVLSS</sequence>
<reference evidence="2" key="1">
    <citation type="submission" date="2022-02" db="EMBL/GenBank/DDBJ databases">
        <authorList>
            <person name="Henning P.M."/>
            <person name="McCubbin A.G."/>
            <person name="Shore J.S."/>
        </authorList>
    </citation>
    <scope>NUCLEOTIDE SEQUENCE</scope>
    <source>
        <strain evidence="2">F60SS</strain>
        <tissue evidence="2">Leaves</tissue>
    </source>
</reference>
<name>A0A9Q0G6X7_9ROSI</name>
<reference evidence="2" key="2">
    <citation type="journal article" date="2023" name="Plants (Basel)">
        <title>Annotation of the Turnera subulata (Passifloraceae) Draft Genome Reveals the S-Locus Evolved after the Divergence of Turneroideae from Passifloroideae in a Stepwise Manner.</title>
        <authorList>
            <person name="Henning P.M."/>
            <person name="Roalson E.H."/>
            <person name="Mir W."/>
            <person name="McCubbin A.G."/>
            <person name="Shore J.S."/>
        </authorList>
    </citation>
    <scope>NUCLEOTIDE SEQUENCE</scope>
    <source>
        <strain evidence="2">F60SS</strain>
    </source>
</reference>
<proteinExistence type="predicted"/>
<dbReference type="AlphaFoldDB" id="A0A9Q0G6X7"/>
<dbReference type="EMBL" id="JAKUCV010002348">
    <property type="protein sequence ID" value="KAJ4842976.1"/>
    <property type="molecule type" value="Genomic_DNA"/>
</dbReference>
<feature type="transmembrane region" description="Helical" evidence="1">
    <location>
        <begin position="38"/>
        <end position="57"/>
    </location>
</feature>
<protein>
    <submittedName>
        <fullName evidence="2">Uncharacterized protein</fullName>
    </submittedName>
</protein>
<keyword evidence="1" id="KW-1133">Transmembrane helix</keyword>
<dbReference type="OrthoDB" id="1894372at2759"/>
<evidence type="ECO:0000313" key="3">
    <source>
        <dbReference type="Proteomes" id="UP001141552"/>
    </source>
</evidence>